<evidence type="ECO:0000313" key="7">
    <source>
        <dbReference type="EMBL" id="ART57968.1"/>
    </source>
</evidence>
<evidence type="ECO:0000256" key="1">
    <source>
        <dbReference type="ARBA" id="ARBA00004651"/>
    </source>
</evidence>
<name>A0A240U8Z4_9BURK</name>
<reference evidence="7" key="1">
    <citation type="submission" date="2017-05" db="EMBL/GenBank/DDBJ databases">
        <title>Polyphasic characterization of four soil-derived phenanthrene-degrading Acidovorax strains and proposal of Acidovorax phenanthrenivorans sp. nov.</title>
        <authorList>
            <person name="Singleton D."/>
            <person name="Lee J."/>
            <person name="Dickey A.N."/>
            <person name="Stroud A."/>
            <person name="Scholl E.H."/>
            <person name="Wright F.A."/>
            <person name="Aitken M.D."/>
        </authorList>
    </citation>
    <scope>NUCLEOTIDE SEQUENCE</scope>
    <source>
        <strain evidence="7">P4</strain>
    </source>
</reference>
<dbReference type="EMBL" id="CP021366">
    <property type="protein sequence ID" value="ART57968.1"/>
    <property type="molecule type" value="Genomic_DNA"/>
</dbReference>
<feature type="transmembrane region" description="Helical" evidence="6">
    <location>
        <begin position="12"/>
        <end position="38"/>
    </location>
</feature>
<feature type="transmembrane region" description="Helical" evidence="6">
    <location>
        <begin position="242"/>
        <end position="262"/>
    </location>
</feature>
<keyword evidence="5 6" id="KW-0472">Membrane</keyword>
<keyword evidence="8" id="KW-1185">Reference proteome</keyword>
<dbReference type="GO" id="GO:0005886">
    <property type="term" value="C:plasma membrane"/>
    <property type="evidence" value="ECO:0007669"/>
    <property type="project" value="UniProtKB-SubCell"/>
</dbReference>
<evidence type="ECO:0000313" key="8">
    <source>
        <dbReference type="Proteomes" id="UP000194440"/>
    </source>
</evidence>
<dbReference type="KEGG" id="acis:CBP35_15910"/>
<comment type="subcellular location">
    <subcellularLocation>
        <location evidence="1">Cell membrane</location>
        <topology evidence="1">Multi-pass membrane protein</topology>
    </subcellularLocation>
</comment>
<dbReference type="PANTHER" id="PTHR30250">
    <property type="entry name" value="PST FAMILY PREDICTED COLANIC ACID TRANSPORTER"/>
    <property type="match status" value="1"/>
</dbReference>
<feature type="transmembrane region" description="Helical" evidence="6">
    <location>
        <begin position="369"/>
        <end position="390"/>
    </location>
</feature>
<dbReference type="OrthoDB" id="3831435at2"/>
<evidence type="ECO:0008006" key="9">
    <source>
        <dbReference type="Google" id="ProtNLM"/>
    </source>
</evidence>
<keyword evidence="4 6" id="KW-1133">Transmembrane helix</keyword>
<keyword evidence="2" id="KW-1003">Cell membrane</keyword>
<organism evidence="7 8">
    <name type="scientific">Acidovorax carolinensis</name>
    <dbReference type="NCBI Taxonomy" id="553814"/>
    <lineage>
        <taxon>Bacteria</taxon>
        <taxon>Pseudomonadati</taxon>
        <taxon>Pseudomonadota</taxon>
        <taxon>Betaproteobacteria</taxon>
        <taxon>Burkholderiales</taxon>
        <taxon>Comamonadaceae</taxon>
        <taxon>Acidovorax</taxon>
    </lineage>
</organism>
<feature type="transmembrane region" description="Helical" evidence="6">
    <location>
        <begin position="429"/>
        <end position="449"/>
    </location>
</feature>
<feature type="transmembrane region" description="Helical" evidence="6">
    <location>
        <begin position="121"/>
        <end position="143"/>
    </location>
</feature>
<dbReference type="Pfam" id="PF13440">
    <property type="entry name" value="Polysacc_synt_3"/>
    <property type="match status" value="1"/>
</dbReference>
<protein>
    <recommendedName>
        <fullName evidence="9">Polysaccharide biosynthesis protein</fullName>
    </recommendedName>
</protein>
<dbReference type="AlphaFoldDB" id="A0A240U8Z4"/>
<accession>A0A240U8Z4</accession>
<dbReference type="Proteomes" id="UP000194440">
    <property type="component" value="Chromosome"/>
</dbReference>
<feature type="transmembrane region" description="Helical" evidence="6">
    <location>
        <begin position="50"/>
        <end position="70"/>
    </location>
</feature>
<feature type="transmembrane region" description="Helical" evidence="6">
    <location>
        <begin position="82"/>
        <end position="115"/>
    </location>
</feature>
<keyword evidence="3 6" id="KW-0812">Transmembrane</keyword>
<feature type="transmembrane region" description="Helical" evidence="6">
    <location>
        <begin position="155"/>
        <end position="175"/>
    </location>
</feature>
<feature type="transmembrane region" description="Helical" evidence="6">
    <location>
        <begin position="308"/>
        <end position="328"/>
    </location>
</feature>
<evidence type="ECO:0000256" key="2">
    <source>
        <dbReference type="ARBA" id="ARBA00022475"/>
    </source>
</evidence>
<gene>
    <name evidence="7" type="ORF">CBP36_03030</name>
</gene>
<dbReference type="RefSeq" id="WP_086926527.1">
    <property type="nucleotide sequence ID" value="NZ_CP021362.1"/>
</dbReference>
<dbReference type="PANTHER" id="PTHR30250:SF28">
    <property type="entry name" value="POLYSACCHARIDE BIOSYNTHESIS PROTEIN"/>
    <property type="match status" value="1"/>
</dbReference>
<dbReference type="KEGG" id="acip:CBP36_03030"/>
<dbReference type="InterPro" id="IPR050833">
    <property type="entry name" value="Poly_Biosynth_Transport"/>
</dbReference>
<proteinExistence type="predicted"/>
<feature type="transmembrane region" description="Helical" evidence="6">
    <location>
        <begin position="335"/>
        <end position="357"/>
    </location>
</feature>
<evidence type="ECO:0000256" key="3">
    <source>
        <dbReference type="ARBA" id="ARBA00022692"/>
    </source>
</evidence>
<evidence type="ECO:0000256" key="6">
    <source>
        <dbReference type="SAM" id="Phobius"/>
    </source>
</evidence>
<evidence type="ECO:0000256" key="5">
    <source>
        <dbReference type="ARBA" id="ARBA00023136"/>
    </source>
</evidence>
<evidence type="ECO:0000256" key="4">
    <source>
        <dbReference type="ARBA" id="ARBA00022989"/>
    </source>
</evidence>
<sequence length="453" mass="49549">MRQTFNAIFRQGFFRSVSILVGGTVFAQAIMVLVLPLLTRLYTPEDFNVLAVYASILGIISVAACLRFEIAIPLPQRDDEAVNLLALALFSSTFFSVIAALLVFLFPAVIISFIAQPRLEPYLWFFPLGLWFTSSYAALQFWATRKKRFGVVTKTRVAQAIGGAGVQVGLGWAGIAPIGLLLGHLLNSGAGVFGLAFNFFKNEKKLLNSVNLINLKAIFLKYDKFPKYSTFESLANSASIELPILIIAALAVGPEAGFLMLASRVMSAPMALVGGSVSQVYLSRAPDELRAGTLDQFTESVLVGLAKIGVGPLIFIGIVAPIVFPIIFGEQWQRAGVFLTWMTPWFIMQFMSVPVSMALHVTSHQRAALLLQIAGLGLRVLPVLIAAYFAPRLMVEVYAVFGFIFYVIYFIVILLTVDISGVGFKNSTAKIFFILSGWVVMGLVVNFSLKLMK</sequence>
<feature type="transmembrane region" description="Helical" evidence="6">
    <location>
        <begin position="397"/>
        <end position="417"/>
    </location>
</feature>